<reference evidence="2" key="1">
    <citation type="submission" date="2018-11" db="EMBL/GenBank/DDBJ databases">
        <authorList>
            <consortium name="Pathogen Informatics"/>
        </authorList>
    </citation>
    <scope>NUCLEOTIDE SEQUENCE</scope>
</reference>
<protein>
    <submittedName>
        <fullName evidence="2">Uncharacterized protein</fullName>
    </submittedName>
</protein>
<name>A0A448X3L0_9PLAT</name>
<evidence type="ECO:0000256" key="1">
    <source>
        <dbReference type="SAM" id="MobiDB-lite"/>
    </source>
</evidence>
<comment type="caution">
    <text evidence="2">The sequence shown here is derived from an EMBL/GenBank/DDBJ whole genome shotgun (WGS) entry which is preliminary data.</text>
</comment>
<dbReference type="AlphaFoldDB" id="A0A448X3L0"/>
<proteinExistence type="predicted"/>
<gene>
    <name evidence="2" type="ORF">PXEA_LOCUS20802</name>
</gene>
<evidence type="ECO:0000313" key="2">
    <source>
        <dbReference type="EMBL" id="VEL27362.1"/>
    </source>
</evidence>
<feature type="compositionally biased region" description="Polar residues" evidence="1">
    <location>
        <begin position="1"/>
        <end position="12"/>
    </location>
</feature>
<organism evidence="2 3">
    <name type="scientific">Protopolystoma xenopodis</name>
    <dbReference type="NCBI Taxonomy" id="117903"/>
    <lineage>
        <taxon>Eukaryota</taxon>
        <taxon>Metazoa</taxon>
        <taxon>Spiralia</taxon>
        <taxon>Lophotrochozoa</taxon>
        <taxon>Platyhelminthes</taxon>
        <taxon>Monogenea</taxon>
        <taxon>Polyopisthocotylea</taxon>
        <taxon>Polystomatidea</taxon>
        <taxon>Polystomatidae</taxon>
        <taxon>Protopolystoma</taxon>
    </lineage>
</organism>
<dbReference type="EMBL" id="CAAALY010086732">
    <property type="protein sequence ID" value="VEL27362.1"/>
    <property type="molecule type" value="Genomic_DNA"/>
</dbReference>
<sequence length="259" mass="28282">MATEYASKTNAKTPHFGKDVVHPPSRTKPTTGPDYCQLASEKFQSPTDIISSRAAQLSYLILCKTDTSTADTRKPLKLLPSQMARAKLTTYPHDTVKLTSLPARNTNVLATVSTSPFCRADTIAMATTDHSSESQAGVRKSQVELKRTFKGWRPVKCPNAGLWTGGEGLDIAKQVGPKVQAGVKILDVARRENDRKDVSLRSCAITRRKEEAGKKGICEPVGDKCVREPAKLDIRNCFKPTQTVETSHEMANSLILGLS</sequence>
<keyword evidence="3" id="KW-1185">Reference proteome</keyword>
<accession>A0A448X3L0</accession>
<evidence type="ECO:0000313" key="3">
    <source>
        <dbReference type="Proteomes" id="UP000784294"/>
    </source>
</evidence>
<feature type="region of interest" description="Disordered" evidence="1">
    <location>
        <begin position="1"/>
        <end position="33"/>
    </location>
</feature>
<dbReference type="Proteomes" id="UP000784294">
    <property type="component" value="Unassembled WGS sequence"/>
</dbReference>